<gene>
    <name evidence="14" type="ORF">CLODIP_2_CD14748</name>
</gene>
<evidence type="ECO:0000256" key="1">
    <source>
        <dbReference type="ARBA" id="ARBA00004123"/>
    </source>
</evidence>
<evidence type="ECO:0000256" key="4">
    <source>
        <dbReference type="ARBA" id="ARBA00022771"/>
    </source>
</evidence>
<dbReference type="Pfam" id="PF13912">
    <property type="entry name" value="zf-C2H2_6"/>
    <property type="match status" value="1"/>
</dbReference>
<proteinExistence type="predicted"/>
<evidence type="ECO:0008006" key="16">
    <source>
        <dbReference type="Google" id="ProtNLM"/>
    </source>
</evidence>
<dbReference type="EMBL" id="CADEPI010000065">
    <property type="protein sequence ID" value="CAB3371795.1"/>
    <property type="molecule type" value="Genomic_DNA"/>
</dbReference>
<evidence type="ECO:0000256" key="5">
    <source>
        <dbReference type="ARBA" id="ARBA00022833"/>
    </source>
</evidence>
<evidence type="ECO:0000259" key="11">
    <source>
        <dbReference type="PROSITE" id="PS50157"/>
    </source>
</evidence>
<dbReference type="SMART" id="SM00355">
    <property type="entry name" value="ZnF_C2H2"/>
    <property type="match status" value="13"/>
</dbReference>
<evidence type="ECO:0000256" key="8">
    <source>
        <dbReference type="PROSITE-ProRule" id="PRU00042"/>
    </source>
</evidence>
<feature type="binding site" evidence="10">
    <location>
        <position position="382"/>
    </location>
    <ligand>
        <name>Zn(2+)</name>
        <dbReference type="ChEBI" id="CHEBI:29105"/>
    </ligand>
</feature>
<dbReference type="InterPro" id="IPR012934">
    <property type="entry name" value="Znf_AD"/>
</dbReference>
<dbReference type="FunFam" id="3.30.160.60:FF:000100">
    <property type="entry name" value="Zinc finger 45-like"/>
    <property type="match status" value="1"/>
</dbReference>
<feature type="domain" description="C2H2-type" evidence="11">
    <location>
        <begin position="846"/>
        <end position="874"/>
    </location>
</feature>
<dbReference type="InterPro" id="IPR038441">
    <property type="entry name" value="THAP_Znf_sf"/>
</dbReference>
<keyword evidence="3" id="KW-0677">Repeat</keyword>
<feature type="domain" description="THAP-type" evidence="12">
    <location>
        <begin position="1"/>
        <end position="112"/>
    </location>
</feature>
<reference evidence="14 15" key="1">
    <citation type="submission" date="2020-04" db="EMBL/GenBank/DDBJ databases">
        <authorList>
            <person name="Alioto T."/>
            <person name="Alioto T."/>
            <person name="Gomez Garrido J."/>
        </authorList>
    </citation>
    <scope>NUCLEOTIDE SEQUENCE [LARGE SCALE GENOMIC DNA]</scope>
</reference>
<dbReference type="PROSITE" id="PS50950">
    <property type="entry name" value="ZF_THAP"/>
    <property type="match status" value="1"/>
</dbReference>
<dbReference type="GO" id="GO:0008270">
    <property type="term" value="F:zinc ion binding"/>
    <property type="evidence" value="ECO:0007669"/>
    <property type="project" value="UniProtKB-UniRule"/>
</dbReference>
<dbReference type="Proteomes" id="UP000494165">
    <property type="component" value="Unassembled WGS sequence"/>
</dbReference>
<dbReference type="PROSITE" id="PS51915">
    <property type="entry name" value="ZAD"/>
    <property type="match status" value="1"/>
</dbReference>
<dbReference type="PANTHER" id="PTHR24379">
    <property type="entry name" value="KRAB AND ZINC FINGER DOMAIN-CONTAINING"/>
    <property type="match status" value="1"/>
</dbReference>
<feature type="binding site" evidence="10">
    <location>
        <position position="342"/>
    </location>
    <ligand>
        <name>Zn(2+)</name>
        <dbReference type="ChEBI" id="CHEBI:29105"/>
    </ligand>
</feature>
<evidence type="ECO:0000259" key="13">
    <source>
        <dbReference type="PROSITE" id="PS51915"/>
    </source>
</evidence>
<dbReference type="InterPro" id="IPR036236">
    <property type="entry name" value="Znf_C2H2_sf"/>
</dbReference>
<sequence>MGRKLQCAVVTCPNHTVANVDKNAIKLHKFPTDNTLRKKWCLLLGVKYESLNPNFPHRHLVCHEHFDMKTFHSRTCQLLNSYESTASQNTCSRLCSSIPKGMLPTRNLPSSIVSDLAADTSDSATDLKQLLIDKLSLASTSNGTQNLIVPSNDAVLPSSSSVQPAAVTKTMPRILKPGTSSTPASTRTRSATLAAARSSPTVSVKMEPTTLDSYSVEVFDAQRNQPMQVFVSGTPQADTGNAQATVAKPNIVCKKPPIPSPAPQQPIANTKILLNPKLILPKMRGTLALQARPTVAPLPGNLQADMMDGMNSDPDAQIELVWSENPFLAPLLTDVNTMCRMCAKSNLLLTKIVDQDCDLAKMVNECLPFQVNKNDGFSQMICLPCRRSVIRTHKFYVQCRTANALQRNINAQNNLSRAALRTVDPIPKPTLPVKIVSSTTEVRPAQPVPVKAREIVLQRDIPKAAAPSTIIAAPKRTSETPRVQVVTDKSARQEKYPKIKPDTPLYSIYKFPDPLNLMQAPDYDCKRCPTSYCSVMSLIRHYWTTHQQHYCKECNSVFDTRKDFEGHHIEVHFKVPPIYNFHYEELGSKTCSFCEIDFGSVPELRRHYVVEGNCPALMEELILRERKFKYKFTCSFCGMMLKSRHTLTRHILTHVNVSDYRCKECNKIFTRKDRLKEHMYTHSTEHNEQCDVCGATFKSRTGLSQHKVVHEGRWNNRCTCCSQTFRFVKDAEAHFKTHSDAEKSKVNYNPSTKVHELECPFCQRPFKWEYYYKLHLKTHDPNSKHFKSGFLCDQCGVNFSNRPALRMHVSKVHGTPIIYECDLCGKKYESKQGLKLHMEKHMGEMKQCKKCKQTFNGMTSLRAHQRSVHVDRNFECNYCSKTFKMKRQLVTHIRVHTDERPFQCRHCPSAFKQWGDRRKHEALHLDGK</sequence>
<feature type="domain" description="C2H2-type" evidence="11">
    <location>
        <begin position="790"/>
        <end position="813"/>
    </location>
</feature>
<evidence type="ECO:0000256" key="10">
    <source>
        <dbReference type="PROSITE-ProRule" id="PRU01263"/>
    </source>
</evidence>
<organism evidence="14 15">
    <name type="scientific">Cloeon dipterum</name>
    <dbReference type="NCBI Taxonomy" id="197152"/>
    <lineage>
        <taxon>Eukaryota</taxon>
        <taxon>Metazoa</taxon>
        <taxon>Ecdysozoa</taxon>
        <taxon>Arthropoda</taxon>
        <taxon>Hexapoda</taxon>
        <taxon>Insecta</taxon>
        <taxon>Pterygota</taxon>
        <taxon>Palaeoptera</taxon>
        <taxon>Ephemeroptera</taxon>
        <taxon>Pisciforma</taxon>
        <taxon>Baetidae</taxon>
        <taxon>Cloeon</taxon>
    </lineage>
</organism>
<feature type="binding site" evidence="10">
    <location>
        <position position="385"/>
    </location>
    <ligand>
        <name>Zn(2+)</name>
        <dbReference type="ChEBI" id="CHEBI:29105"/>
    </ligand>
</feature>
<feature type="domain" description="C2H2-type" evidence="11">
    <location>
        <begin position="688"/>
        <end position="715"/>
    </location>
</feature>
<feature type="domain" description="C2H2-type" evidence="11">
    <location>
        <begin position="874"/>
        <end position="901"/>
    </location>
</feature>
<dbReference type="Pfam" id="PF07776">
    <property type="entry name" value="zf-AD"/>
    <property type="match status" value="1"/>
</dbReference>
<comment type="subcellular location">
    <subcellularLocation>
        <location evidence="1">Nucleus</location>
    </subcellularLocation>
</comment>
<keyword evidence="5 10" id="KW-0862">Zinc</keyword>
<feature type="binding site" evidence="10">
    <location>
        <position position="339"/>
    </location>
    <ligand>
        <name>Zn(2+)</name>
        <dbReference type="ChEBI" id="CHEBI:29105"/>
    </ligand>
</feature>
<comment type="caution">
    <text evidence="14">The sequence shown here is derived from an EMBL/GenBank/DDBJ whole genome shotgun (WGS) entry which is preliminary data.</text>
</comment>
<evidence type="ECO:0000256" key="3">
    <source>
        <dbReference type="ARBA" id="ARBA00022737"/>
    </source>
</evidence>
<dbReference type="Gene3D" id="3.30.160.60">
    <property type="entry name" value="Classic Zinc Finger"/>
    <property type="match status" value="6"/>
</dbReference>
<dbReference type="InterPro" id="IPR006612">
    <property type="entry name" value="THAP_Znf"/>
</dbReference>
<feature type="domain" description="C2H2-type" evidence="11">
    <location>
        <begin position="819"/>
        <end position="846"/>
    </location>
</feature>
<keyword evidence="2 10" id="KW-0479">Metal-binding</keyword>
<keyword evidence="15" id="KW-1185">Reference proteome</keyword>
<dbReference type="PROSITE" id="PS50157">
    <property type="entry name" value="ZINC_FINGER_C2H2_2"/>
    <property type="match status" value="9"/>
</dbReference>
<evidence type="ECO:0000256" key="9">
    <source>
        <dbReference type="PROSITE-ProRule" id="PRU00309"/>
    </source>
</evidence>
<dbReference type="GO" id="GO:0005634">
    <property type="term" value="C:nucleus"/>
    <property type="evidence" value="ECO:0007669"/>
    <property type="project" value="UniProtKB-SubCell"/>
</dbReference>
<name>A0A8S1CSK5_9INSE</name>
<evidence type="ECO:0000256" key="2">
    <source>
        <dbReference type="ARBA" id="ARBA00022723"/>
    </source>
</evidence>
<keyword evidence="7" id="KW-0539">Nucleus</keyword>
<dbReference type="Gene3D" id="6.20.210.20">
    <property type="entry name" value="THAP domain"/>
    <property type="match status" value="1"/>
</dbReference>
<keyword evidence="4 8" id="KW-0863">Zinc-finger</keyword>
<dbReference type="Pfam" id="PF00096">
    <property type="entry name" value="zf-C2H2"/>
    <property type="match status" value="3"/>
</dbReference>
<dbReference type="PROSITE" id="PS00028">
    <property type="entry name" value="ZINC_FINGER_C2H2_1"/>
    <property type="match status" value="10"/>
</dbReference>
<feature type="domain" description="C2H2-type" evidence="11">
    <location>
        <begin position="902"/>
        <end position="928"/>
    </location>
</feature>
<keyword evidence="6 9" id="KW-0238">DNA-binding</keyword>
<dbReference type="Pfam" id="PF13894">
    <property type="entry name" value="zf-C2H2_4"/>
    <property type="match status" value="1"/>
</dbReference>
<evidence type="ECO:0000256" key="6">
    <source>
        <dbReference type="ARBA" id="ARBA00023125"/>
    </source>
</evidence>
<dbReference type="OrthoDB" id="3561125at2759"/>
<dbReference type="GO" id="GO:0000977">
    <property type="term" value="F:RNA polymerase II transcription regulatory region sequence-specific DNA binding"/>
    <property type="evidence" value="ECO:0007669"/>
    <property type="project" value="TreeGrafter"/>
</dbReference>
<dbReference type="InterPro" id="IPR013087">
    <property type="entry name" value="Znf_C2H2_type"/>
</dbReference>
<evidence type="ECO:0000259" key="12">
    <source>
        <dbReference type="PROSITE" id="PS50950"/>
    </source>
</evidence>
<dbReference type="Gene3D" id="3.40.1800.20">
    <property type="match status" value="1"/>
</dbReference>
<dbReference type="Pfam" id="PF05485">
    <property type="entry name" value="THAP"/>
    <property type="match status" value="1"/>
</dbReference>
<protein>
    <recommendedName>
        <fullName evidence="16">THAP-type domain-containing protein</fullName>
    </recommendedName>
</protein>
<dbReference type="FunFam" id="3.30.160.60:FF:000145">
    <property type="entry name" value="Zinc finger protein 574"/>
    <property type="match status" value="1"/>
</dbReference>
<dbReference type="PANTHER" id="PTHR24379:SF127">
    <property type="entry name" value="BLOODY FINGERS-RELATED"/>
    <property type="match status" value="1"/>
</dbReference>
<feature type="domain" description="ZAD" evidence="13">
    <location>
        <begin position="337"/>
        <end position="409"/>
    </location>
</feature>
<evidence type="ECO:0000313" key="14">
    <source>
        <dbReference type="EMBL" id="CAB3371795.1"/>
    </source>
</evidence>
<dbReference type="SMART" id="SM00868">
    <property type="entry name" value="zf-AD"/>
    <property type="match status" value="1"/>
</dbReference>
<feature type="domain" description="C2H2-type" evidence="11">
    <location>
        <begin position="549"/>
        <end position="577"/>
    </location>
</feature>
<evidence type="ECO:0000313" key="15">
    <source>
        <dbReference type="Proteomes" id="UP000494165"/>
    </source>
</evidence>
<dbReference type="SUPFAM" id="SSF57667">
    <property type="entry name" value="beta-beta-alpha zinc fingers"/>
    <property type="match status" value="4"/>
</dbReference>
<feature type="domain" description="C2H2-type" evidence="11">
    <location>
        <begin position="660"/>
        <end position="687"/>
    </location>
</feature>
<dbReference type="AlphaFoldDB" id="A0A8S1CSK5"/>
<evidence type="ECO:0000256" key="7">
    <source>
        <dbReference type="ARBA" id="ARBA00023242"/>
    </source>
</evidence>
<dbReference type="GO" id="GO:0000981">
    <property type="term" value="F:DNA-binding transcription factor activity, RNA polymerase II-specific"/>
    <property type="evidence" value="ECO:0007669"/>
    <property type="project" value="TreeGrafter"/>
</dbReference>
<feature type="domain" description="C2H2-type" evidence="11">
    <location>
        <begin position="632"/>
        <end position="659"/>
    </location>
</feature>
<accession>A0A8S1CSK5</accession>
<dbReference type="SUPFAM" id="SSF57716">
    <property type="entry name" value="Glucocorticoid receptor-like (DNA-binding domain)"/>
    <property type="match status" value="2"/>
</dbReference>